<organism evidence="3 4">
    <name type="scientific">Lactarius akahatsu</name>
    <dbReference type="NCBI Taxonomy" id="416441"/>
    <lineage>
        <taxon>Eukaryota</taxon>
        <taxon>Fungi</taxon>
        <taxon>Dikarya</taxon>
        <taxon>Basidiomycota</taxon>
        <taxon>Agaricomycotina</taxon>
        <taxon>Agaricomycetes</taxon>
        <taxon>Russulales</taxon>
        <taxon>Russulaceae</taxon>
        <taxon>Lactarius</taxon>
    </lineage>
</organism>
<name>A0AAD4LFP7_9AGAM</name>
<dbReference type="InterPro" id="IPR036188">
    <property type="entry name" value="FAD/NAD-bd_sf"/>
</dbReference>
<dbReference type="EMBL" id="JAKELL010000033">
    <property type="protein sequence ID" value="KAH8989965.1"/>
    <property type="molecule type" value="Genomic_DNA"/>
</dbReference>
<dbReference type="PANTHER" id="PTHR13847:SF260">
    <property type="entry name" value="FAD DEPENDENT OXIDOREDUCTASE DOMAIN-CONTAINING PROTEIN"/>
    <property type="match status" value="1"/>
</dbReference>
<dbReference type="InterPro" id="IPR006076">
    <property type="entry name" value="FAD-dep_OxRdtase"/>
</dbReference>
<feature type="chain" id="PRO_5042101849" evidence="1">
    <location>
        <begin position="21"/>
        <end position="525"/>
    </location>
</feature>
<keyword evidence="4" id="KW-1185">Reference proteome</keyword>
<keyword evidence="1" id="KW-0732">Signal</keyword>
<dbReference type="Gene3D" id="3.50.50.60">
    <property type="entry name" value="FAD/NAD(P)-binding domain"/>
    <property type="match status" value="1"/>
</dbReference>
<dbReference type="Pfam" id="PF01266">
    <property type="entry name" value="DAO"/>
    <property type="match status" value="1"/>
</dbReference>
<proteinExistence type="predicted"/>
<dbReference type="GO" id="GO:0005737">
    <property type="term" value="C:cytoplasm"/>
    <property type="evidence" value="ECO:0007669"/>
    <property type="project" value="TreeGrafter"/>
</dbReference>
<dbReference type="AlphaFoldDB" id="A0AAD4LFP7"/>
<evidence type="ECO:0000313" key="3">
    <source>
        <dbReference type="EMBL" id="KAH8989965.1"/>
    </source>
</evidence>
<evidence type="ECO:0000256" key="1">
    <source>
        <dbReference type="SAM" id="SignalP"/>
    </source>
</evidence>
<dbReference type="SUPFAM" id="SSF51905">
    <property type="entry name" value="FAD/NAD(P)-binding domain"/>
    <property type="match status" value="1"/>
</dbReference>
<feature type="domain" description="FAD dependent oxidoreductase" evidence="2">
    <location>
        <begin position="81"/>
        <end position="480"/>
    </location>
</feature>
<protein>
    <submittedName>
        <fullName evidence="3">FAD dependent oxidoreductase-domain-containing protein</fullName>
    </submittedName>
</protein>
<evidence type="ECO:0000313" key="4">
    <source>
        <dbReference type="Proteomes" id="UP001201163"/>
    </source>
</evidence>
<dbReference type="PANTHER" id="PTHR13847">
    <property type="entry name" value="SARCOSINE DEHYDROGENASE-RELATED"/>
    <property type="match status" value="1"/>
</dbReference>
<evidence type="ECO:0000259" key="2">
    <source>
        <dbReference type="Pfam" id="PF01266"/>
    </source>
</evidence>
<feature type="signal peptide" evidence="1">
    <location>
        <begin position="1"/>
        <end position="20"/>
    </location>
</feature>
<reference evidence="3" key="1">
    <citation type="submission" date="2022-01" db="EMBL/GenBank/DDBJ databases">
        <title>Comparative genomics reveals a dynamic genome evolution in the ectomycorrhizal milk-cap (Lactarius) mushrooms.</title>
        <authorList>
            <consortium name="DOE Joint Genome Institute"/>
            <person name="Lebreton A."/>
            <person name="Tang N."/>
            <person name="Kuo A."/>
            <person name="LaButti K."/>
            <person name="Drula E."/>
            <person name="Barry K."/>
            <person name="Clum A."/>
            <person name="Lipzen A."/>
            <person name="Mousain D."/>
            <person name="Ng V."/>
            <person name="Wang R."/>
            <person name="Wang X."/>
            <person name="Dai Y."/>
            <person name="Henrissat B."/>
            <person name="Grigoriev I.V."/>
            <person name="Guerin-Laguette A."/>
            <person name="Yu F."/>
            <person name="Martin F.M."/>
        </authorList>
    </citation>
    <scope>NUCLEOTIDE SEQUENCE</scope>
    <source>
        <strain evidence="3">QP</strain>
    </source>
</reference>
<gene>
    <name evidence="3" type="ORF">EDB92DRAFT_1946942</name>
</gene>
<accession>A0AAD4LFP7</accession>
<comment type="caution">
    <text evidence="3">The sequence shown here is derived from an EMBL/GenBank/DDBJ whole genome shotgun (WGS) entry which is preliminary data.</text>
</comment>
<dbReference type="Gene3D" id="3.30.9.10">
    <property type="entry name" value="D-Amino Acid Oxidase, subunit A, domain 2"/>
    <property type="match status" value="1"/>
</dbReference>
<dbReference type="Proteomes" id="UP001201163">
    <property type="component" value="Unassembled WGS sequence"/>
</dbReference>
<sequence>MTRVNILALGFVAVIGNSAAFSPLGPYDPLQEPFQAVPSLHSDPTLFPVHNGTRSFWMAGAPGVNPLAREGSSGPLTTDADVCIIGSGITGVSVAYHLSELLKKDSETRSDPLSVAILEARDFCSGATGRNGGHLSAHNFMGFVNDTATWGVFDAIKSVRIEEHVVDAITSLVKNARLENEVDLVEGVRTNLFFTNEEEAKARDEYEAAKAAGVDVSVVEWLSQSDVEETYGAHYPAVRLPGNTIWPLKLVTQLFKLAQNASEAFTLKLHTHTPVTAVKRTSAEYGNARRWTLETPRGLVGCTHVVHATNAYAPGLLPQLAGRTGIVPTRGQVIAVRAAVPARELTLSGFTADHRSDYWFVRPGSAPDEHPLVILGGNRLAEGSARGATTDDSVIDPVIGRRLREYLAEVFPGRFESGVEPEMEWTGIMGFTELGDPFVGPVLNRFDIGGVPYEGQYIAAGFTGHGMPRAFGCADIVARMITAKITGQEWELPSWLPTHYLTSLDNFWRASMEDIHNVDHRNVPL</sequence>